<reference evidence="2" key="1">
    <citation type="journal article" date="2018" name="Nat. Microbiol.">
        <title>Leveraging single-cell genomics to expand the fungal tree of life.</title>
        <authorList>
            <person name="Ahrendt S.R."/>
            <person name="Quandt C.A."/>
            <person name="Ciobanu D."/>
            <person name="Clum A."/>
            <person name="Salamov A."/>
            <person name="Andreopoulos B."/>
            <person name="Cheng J.F."/>
            <person name="Woyke T."/>
            <person name="Pelin A."/>
            <person name="Henrissat B."/>
            <person name="Reynolds N.K."/>
            <person name="Benny G.L."/>
            <person name="Smith M.E."/>
            <person name="James T.Y."/>
            <person name="Grigoriev I.V."/>
        </authorList>
    </citation>
    <scope>NUCLEOTIDE SEQUENCE [LARGE SCALE GENOMIC DNA]</scope>
</reference>
<dbReference type="AlphaFoldDB" id="A0A4P9W8X2"/>
<keyword evidence="2" id="KW-1185">Reference proteome</keyword>
<evidence type="ECO:0008006" key="3">
    <source>
        <dbReference type="Google" id="ProtNLM"/>
    </source>
</evidence>
<name>A0A4P9W8X2_9FUNG</name>
<proteinExistence type="predicted"/>
<sequence length="161" mass="18742">MTFLTFAHLKESSNLTSAALQRLVRARGANLKYLDLSKIKDVDSDLLTCIAESTPRLEVLGIVECWEIAYQGPLGNRPWDLLDDDFEWYITHQHISVLADLKKGCPKLRYLKLFESDGWPMPEMDPELFEEDPRLLQADLAVEVWLKKYIQIRQTPIDRFF</sequence>
<dbReference type="OrthoDB" id="421226at2759"/>
<protein>
    <recommendedName>
        <fullName evidence="3">F-box domain-containing protein</fullName>
    </recommendedName>
</protein>
<accession>A0A4P9W8X2</accession>
<dbReference type="InterPro" id="IPR032675">
    <property type="entry name" value="LRR_dom_sf"/>
</dbReference>
<dbReference type="Gene3D" id="3.80.10.10">
    <property type="entry name" value="Ribonuclease Inhibitor"/>
    <property type="match status" value="1"/>
</dbReference>
<evidence type="ECO:0000313" key="1">
    <source>
        <dbReference type="EMBL" id="RKO88824.1"/>
    </source>
</evidence>
<dbReference type="SUPFAM" id="SSF52047">
    <property type="entry name" value="RNI-like"/>
    <property type="match status" value="1"/>
</dbReference>
<dbReference type="EMBL" id="KZ996456">
    <property type="protein sequence ID" value="RKO88824.1"/>
    <property type="molecule type" value="Genomic_DNA"/>
</dbReference>
<dbReference type="Proteomes" id="UP000269721">
    <property type="component" value="Unassembled WGS sequence"/>
</dbReference>
<evidence type="ECO:0000313" key="2">
    <source>
        <dbReference type="Proteomes" id="UP000269721"/>
    </source>
</evidence>
<gene>
    <name evidence="1" type="ORF">BDK51DRAFT_51995</name>
</gene>
<organism evidence="1 2">
    <name type="scientific">Blyttiomyces helicus</name>
    <dbReference type="NCBI Taxonomy" id="388810"/>
    <lineage>
        <taxon>Eukaryota</taxon>
        <taxon>Fungi</taxon>
        <taxon>Fungi incertae sedis</taxon>
        <taxon>Chytridiomycota</taxon>
        <taxon>Chytridiomycota incertae sedis</taxon>
        <taxon>Chytridiomycetes</taxon>
        <taxon>Chytridiomycetes incertae sedis</taxon>
        <taxon>Blyttiomyces</taxon>
    </lineage>
</organism>